<evidence type="ECO:0000256" key="3">
    <source>
        <dbReference type="ARBA" id="ARBA00022764"/>
    </source>
</evidence>
<keyword evidence="7" id="KW-1185">Reference proteome</keyword>
<comment type="similarity">
    <text evidence="4">Belongs to the FlgA family.</text>
</comment>
<evidence type="ECO:0000313" key="7">
    <source>
        <dbReference type="Proteomes" id="UP000617145"/>
    </source>
</evidence>
<accession>A0A8J2ZIM4</accession>
<comment type="function">
    <text evidence="4">Involved in the assembly process of the P-ring formation. It may associate with FlgF on the rod constituting a structure essential for the P-ring assembly or may act as a modulator protein for the P-ring assembly.</text>
</comment>
<dbReference type="AlphaFoldDB" id="A0A8J2ZIM4"/>
<dbReference type="RefSeq" id="WP_188789450.1">
    <property type="nucleotide sequence ID" value="NZ_BMJV01000002.1"/>
</dbReference>
<feature type="chain" id="PRO_5035339695" description="Flagella basal body P-ring formation protein FlgA" evidence="4">
    <location>
        <begin position="20"/>
        <end position="219"/>
    </location>
</feature>
<dbReference type="InterPro" id="IPR039246">
    <property type="entry name" value="Flagellar_FlgA"/>
</dbReference>
<dbReference type="Pfam" id="PF13144">
    <property type="entry name" value="ChapFlgA"/>
    <property type="match status" value="1"/>
</dbReference>
<dbReference type="GO" id="GO:0042597">
    <property type="term" value="C:periplasmic space"/>
    <property type="evidence" value="ECO:0007669"/>
    <property type="project" value="UniProtKB-SubCell"/>
</dbReference>
<reference evidence="6" key="1">
    <citation type="journal article" date="2014" name="Int. J. Syst. Evol. Microbiol.">
        <title>Complete genome sequence of Corynebacterium casei LMG S-19264T (=DSM 44701T), isolated from a smear-ripened cheese.</title>
        <authorList>
            <consortium name="US DOE Joint Genome Institute (JGI-PGF)"/>
            <person name="Walter F."/>
            <person name="Albersmeier A."/>
            <person name="Kalinowski J."/>
            <person name="Ruckert C."/>
        </authorList>
    </citation>
    <scope>NUCLEOTIDE SEQUENCE</scope>
    <source>
        <strain evidence="6">CGMCC 1.15762</strain>
    </source>
</reference>
<feature type="domain" description="SAF" evidence="5">
    <location>
        <begin position="94"/>
        <end position="156"/>
    </location>
</feature>
<comment type="subcellular location">
    <subcellularLocation>
        <location evidence="1 4">Periplasm</location>
    </subcellularLocation>
</comment>
<dbReference type="SMART" id="SM00858">
    <property type="entry name" value="SAF"/>
    <property type="match status" value="1"/>
</dbReference>
<keyword evidence="2 4" id="KW-0732">Signal</keyword>
<feature type="signal peptide" evidence="4">
    <location>
        <begin position="1"/>
        <end position="19"/>
    </location>
</feature>
<dbReference type="Gene3D" id="3.90.1210.10">
    <property type="entry name" value="Antifreeze-like/N-acetylneuraminic acid synthase C-terminal domain"/>
    <property type="match status" value="1"/>
</dbReference>
<dbReference type="NCBIfam" id="TIGR03170">
    <property type="entry name" value="flgA_cterm"/>
    <property type="match status" value="1"/>
</dbReference>
<dbReference type="PANTHER" id="PTHR36307:SF1">
    <property type="entry name" value="FLAGELLA BASAL BODY P-RING FORMATION PROTEIN FLGA"/>
    <property type="match status" value="1"/>
</dbReference>
<dbReference type="CDD" id="cd11614">
    <property type="entry name" value="SAF_CpaB_FlgA_like"/>
    <property type="match status" value="1"/>
</dbReference>
<dbReference type="Proteomes" id="UP000617145">
    <property type="component" value="Unassembled WGS sequence"/>
</dbReference>
<evidence type="ECO:0000256" key="4">
    <source>
        <dbReference type="RuleBase" id="RU362063"/>
    </source>
</evidence>
<sequence>MLRRLALLAALVLAPLATAAETPTVLVEEKVRGSWGPELPPEAMLRITFSGSTIEEAELISDFWMDRDSGRFLANAVTAEGITHRLQGMAMPIMAVPVPVRSLMPGDIVTEADITLTEMALRRIGAYTLTDAEDLVGQQVRRMLSQGRPVMAQSVMQPLVIDRGDKVSILYDDGRLVLTAPGRALDAAHRGAELRIVNLVSNQPLVAIAREPGLVEVIR</sequence>
<comment type="caution">
    <text evidence="6">The sequence shown here is derived from an EMBL/GenBank/DDBJ whole genome shotgun (WGS) entry which is preliminary data.</text>
</comment>
<reference evidence="6" key="2">
    <citation type="submission" date="2020-09" db="EMBL/GenBank/DDBJ databases">
        <authorList>
            <person name="Sun Q."/>
            <person name="Zhou Y."/>
        </authorList>
    </citation>
    <scope>NUCLEOTIDE SEQUENCE</scope>
    <source>
        <strain evidence="6">CGMCC 1.15762</strain>
    </source>
</reference>
<dbReference type="EMBL" id="BMJV01000002">
    <property type="protein sequence ID" value="GGG67653.1"/>
    <property type="molecule type" value="Genomic_DNA"/>
</dbReference>
<evidence type="ECO:0000256" key="1">
    <source>
        <dbReference type="ARBA" id="ARBA00004418"/>
    </source>
</evidence>
<keyword evidence="4" id="KW-1005">Bacterial flagellum biogenesis</keyword>
<evidence type="ECO:0000313" key="6">
    <source>
        <dbReference type="EMBL" id="GGG67653.1"/>
    </source>
</evidence>
<name>A0A8J2ZIM4_9RHOB</name>
<evidence type="ECO:0000256" key="2">
    <source>
        <dbReference type="ARBA" id="ARBA00022729"/>
    </source>
</evidence>
<dbReference type="GO" id="GO:0044780">
    <property type="term" value="P:bacterial-type flagellum assembly"/>
    <property type="evidence" value="ECO:0007669"/>
    <property type="project" value="InterPro"/>
</dbReference>
<keyword evidence="3 4" id="KW-0574">Periplasm</keyword>
<dbReference type="InterPro" id="IPR013974">
    <property type="entry name" value="SAF"/>
</dbReference>
<organism evidence="6 7">
    <name type="scientific">Salipiger pallidus</name>
    <dbReference type="NCBI Taxonomy" id="1775170"/>
    <lineage>
        <taxon>Bacteria</taxon>
        <taxon>Pseudomonadati</taxon>
        <taxon>Pseudomonadota</taxon>
        <taxon>Alphaproteobacteria</taxon>
        <taxon>Rhodobacterales</taxon>
        <taxon>Roseobacteraceae</taxon>
        <taxon>Salipiger</taxon>
    </lineage>
</organism>
<proteinExistence type="inferred from homology"/>
<protein>
    <recommendedName>
        <fullName evidence="4">Flagella basal body P-ring formation protein FlgA</fullName>
    </recommendedName>
</protein>
<evidence type="ECO:0000259" key="5">
    <source>
        <dbReference type="SMART" id="SM00858"/>
    </source>
</evidence>
<dbReference type="PANTHER" id="PTHR36307">
    <property type="entry name" value="FLAGELLA BASAL BODY P-RING FORMATION PROTEIN FLGA"/>
    <property type="match status" value="1"/>
</dbReference>
<dbReference type="InterPro" id="IPR017585">
    <property type="entry name" value="SAF_FlgA"/>
</dbReference>
<gene>
    <name evidence="6" type="ORF">GCM10011415_13400</name>
</gene>
<dbReference type="Gene3D" id="2.30.30.760">
    <property type="match status" value="1"/>
</dbReference>